<keyword evidence="2" id="KW-0175">Coiled coil</keyword>
<comment type="caution">
    <text evidence="4">The sequence shown here is derived from an EMBL/GenBank/DDBJ whole genome shotgun (WGS) entry which is preliminary data.</text>
</comment>
<proteinExistence type="predicted"/>
<dbReference type="PANTHER" id="PTHR32410">
    <property type="entry name" value="CYSTEINE/HISTIDINE-RICH C1 DOMAIN FAMILY PROTEIN"/>
    <property type="match status" value="1"/>
</dbReference>
<organism evidence="4 5">
    <name type="scientific">Cannabis sativa</name>
    <name type="common">Hemp</name>
    <name type="synonym">Marijuana</name>
    <dbReference type="NCBI Taxonomy" id="3483"/>
    <lineage>
        <taxon>Eukaryota</taxon>
        <taxon>Viridiplantae</taxon>
        <taxon>Streptophyta</taxon>
        <taxon>Embryophyta</taxon>
        <taxon>Tracheophyta</taxon>
        <taxon>Spermatophyta</taxon>
        <taxon>Magnoliopsida</taxon>
        <taxon>eudicotyledons</taxon>
        <taxon>Gunneridae</taxon>
        <taxon>Pentapetalae</taxon>
        <taxon>rosids</taxon>
        <taxon>fabids</taxon>
        <taxon>Rosales</taxon>
        <taxon>Cannabaceae</taxon>
        <taxon>Cannabis</taxon>
    </lineage>
</organism>
<protein>
    <recommendedName>
        <fullName evidence="3">DC1 domain-containing protein</fullName>
    </recommendedName>
</protein>
<evidence type="ECO:0000259" key="3">
    <source>
        <dbReference type="Pfam" id="PF03107"/>
    </source>
</evidence>
<dbReference type="Pfam" id="PF03107">
    <property type="entry name" value="C1_2"/>
    <property type="match status" value="1"/>
</dbReference>
<dbReference type="EMBL" id="JAATIQ010000403">
    <property type="protein sequence ID" value="KAF4357546.1"/>
    <property type="molecule type" value="Genomic_DNA"/>
</dbReference>
<feature type="coiled-coil region" evidence="2">
    <location>
        <begin position="446"/>
        <end position="473"/>
    </location>
</feature>
<dbReference type="InterPro" id="IPR046349">
    <property type="entry name" value="C1-like_sf"/>
</dbReference>
<dbReference type="AlphaFoldDB" id="A0A7J6EGU1"/>
<feature type="domain" description="DC1" evidence="3">
    <location>
        <begin position="162"/>
        <end position="212"/>
    </location>
</feature>
<keyword evidence="5" id="KW-1185">Reference proteome</keyword>
<name>A0A7J6EGU1_CANSA</name>
<reference evidence="4 5" key="1">
    <citation type="journal article" date="2020" name="bioRxiv">
        <title>Sequence and annotation of 42 cannabis genomes reveals extensive copy number variation in cannabinoid synthesis and pathogen resistance genes.</title>
        <authorList>
            <person name="Mckernan K.J."/>
            <person name="Helbert Y."/>
            <person name="Kane L.T."/>
            <person name="Ebling H."/>
            <person name="Zhang L."/>
            <person name="Liu B."/>
            <person name="Eaton Z."/>
            <person name="Mclaughlin S."/>
            <person name="Kingan S."/>
            <person name="Baybayan P."/>
            <person name="Concepcion G."/>
            <person name="Jordan M."/>
            <person name="Riva A."/>
            <person name="Barbazuk W."/>
            <person name="Harkins T."/>
        </authorList>
    </citation>
    <scope>NUCLEOTIDE SEQUENCE [LARGE SCALE GENOMIC DNA]</scope>
    <source>
        <strain evidence="5">cv. Jamaican Lion 4</strain>
        <tissue evidence="4">Leaf</tissue>
    </source>
</reference>
<dbReference type="PANTHER" id="PTHR32410:SF216">
    <property type="entry name" value="PHORBOL-ESTER_DAG-TYPE DOMAIN-CONTAINING PROTEIN"/>
    <property type="match status" value="1"/>
</dbReference>
<dbReference type="InterPro" id="IPR004146">
    <property type="entry name" value="DC1"/>
</dbReference>
<evidence type="ECO:0000256" key="2">
    <source>
        <dbReference type="SAM" id="Coils"/>
    </source>
</evidence>
<dbReference type="InterPro" id="IPR053192">
    <property type="entry name" value="Vacuole_Formation_Reg"/>
</dbReference>
<sequence length="518" mass="60952">MSRYLQHHTHRHPLKQIDDIERVYTTGVHIYCSLCELMIDRNQTCYDCSSSCTYSLHIVCAELPQYVDHGLHPHHGRLMLECAVPKIIVRCQSHDHSLFFVEKAFYEGVCNGCQKSYTQWSSECFVPKEVKRTQSFLFRCVECDFNLHFLCGPLPSIVKFDYHIHSLTLVDHYITKDDHNDEFYCDICEEERDPYIRIYCCKDCDFAAHIHCLLIECGWTESIDDTNDVLHTTLGEFLTDTLTDQDKALLSDPFTFGYSSDVKTYVDQMYKSCTQANYLLFDNQFRSSIEKIYQINHFPSFTSNDYQNFFSELLLYRPKEGLKLDEKYLRQKVVDIKGYKVPLTLAHILKTLLHQYTESDLFGESVWNWTPGIKSVFATTFCMVCDQMCRTNINDVTKHLLQSWFFYLNAIAGNRFTNMMFLMKFVQKIMNHFFCFEAIRYEKDIKEKLQGRITDLEAELKKCKEKLDMFNTHMAQTMERIKDPINDALSLEDKTVDQIISFDELLHCVEFALISQFI</sequence>
<keyword evidence="1" id="KW-0677">Repeat</keyword>
<evidence type="ECO:0000313" key="5">
    <source>
        <dbReference type="Proteomes" id="UP000583929"/>
    </source>
</evidence>
<dbReference type="Proteomes" id="UP000583929">
    <property type="component" value="Unassembled WGS sequence"/>
</dbReference>
<evidence type="ECO:0000256" key="1">
    <source>
        <dbReference type="ARBA" id="ARBA00022737"/>
    </source>
</evidence>
<dbReference type="SUPFAM" id="SSF57889">
    <property type="entry name" value="Cysteine-rich domain"/>
    <property type="match status" value="2"/>
</dbReference>
<accession>A0A7J6EGU1</accession>
<gene>
    <name evidence="4" type="ORF">G4B88_026925</name>
</gene>
<evidence type="ECO:0000313" key="4">
    <source>
        <dbReference type="EMBL" id="KAF4357546.1"/>
    </source>
</evidence>